<dbReference type="OrthoDB" id="5872587at2759"/>
<accession>A0A2G5UKS5</accession>
<proteinExistence type="predicted"/>
<protein>
    <submittedName>
        <fullName evidence="2">Uncharacterized protein</fullName>
    </submittedName>
</protein>
<reference evidence="3" key="1">
    <citation type="submission" date="2017-10" db="EMBL/GenBank/DDBJ databases">
        <title>Rapid genome shrinkage in a self-fertile nematode reveals novel sperm competition proteins.</title>
        <authorList>
            <person name="Yin D."/>
            <person name="Schwarz E.M."/>
            <person name="Thomas C.G."/>
            <person name="Felde R.L."/>
            <person name="Korf I.F."/>
            <person name="Cutter A.D."/>
            <person name="Schartner C.M."/>
            <person name="Ralston E.J."/>
            <person name="Meyer B.J."/>
            <person name="Haag E.S."/>
        </authorList>
    </citation>
    <scope>NUCLEOTIDE SEQUENCE [LARGE SCALE GENOMIC DNA]</scope>
    <source>
        <strain evidence="3">JU1422</strain>
    </source>
</reference>
<gene>
    <name evidence="2" type="primary">Cnig_chr_III.g11536</name>
    <name evidence="2" type="ORF">B9Z55_011536</name>
</gene>
<organism evidence="2 3">
    <name type="scientific">Caenorhabditis nigoni</name>
    <dbReference type="NCBI Taxonomy" id="1611254"/>
    <lineage>
        <taxon>Eukaryota</taxon>
        <taxon>Metazoa</taxon>
        <taxon>Ecdysozoa</taxon>
        <taxon>Nematoda</taxon>
        <taxon>Chromadorea</taxon>
        <taxon>Rhabditida</taxon>
        <taxon>Rhabditina</taxon>
        <taxon>Rhabditomorpha</taxon>
        <taxon>Rhabditoidea</taxon>
        <taxon>Rhabditidae</taxon>
        <taxon>Peloderinae</taxon>
        <taxon>Caenorhabditis</taxon>
    </lineage>
</organism>
<feature type="signal peptide" evidence="1">
    <location>
        <begin position="1"/>
        <end position="17"/>
    </location>
</feature>
<evidence type="ECO:0000313" key="2">
    <source>
        <dbReference type="EMBL" id="PIC40053.1"/>
    </source>
</evidence>
<sequence>MLAIFFVCLCLGTNVHAGVIATTSTTTDLVDTIVTSALFDEAAELKNIAETCFNNNNYEELAGYTVRSDEARILGHVLLGASLEAIGLTELRATLNLEPLPKWKHCFIPWPTDSDLASAPSLQAYYDLKEPRSFSRCLDNPFLFEHNVTPAIAYLDKRFPAIRKIFKLRFKKVRESMELVDRTAVNVMIHEFYEVHKRVDRAMGKLTLRKYPDCPETID</sequence>
<dbReference type="AlphaFoldDB" id="A0A2G5UKS5"/>
<dbReference type="Proteomes" id="UP000230233">
    <property type="component" value="Chromosome III"/>
</dbReference>
<evidence type="ECO:0000256" key="1">
    <source>
        <dbReference type="SAM" id="SignalP"/>
    </source>
</evidence>
<dbReference type="EMBL" id="PDUG01000003">
    <property type="protein sequence ID" value="PIC40053.1"/>
    <property type="molecule type" value="Genomic_DNA"/>
</dbReference>
<feature type="chain" id="PRO_5013935869" evidence="1">
    <location>
        <begin position="18"/>
        <end position="219"/>
    </location>
</feature>
<dbReference type="STRING" id="1611254.A0A2G5UKS5"/>
<name>A0A2G5UKS5_9PELO</name>
<comment type="caution">
    <text evidence="2">The sequence shown here is derived from an EMBL/GenBank/DDBJ whole genome shotgun (WGS) entry which is preliminary data.</text>
</comment>
<evidence type="ECO:0000313" key="3">
    <source>
        <dbReference type="Proteomes" id="UP000230233"/>
    </source>
</evidence>
<keyword evidence="3" id="KW-1185">Reference proteome</keyword>
<keyword evidence="1" id="KW-0732">Signal</keyword>